<dbReference type="PANTHER" id="PTHR30625:SF15">
    <property type="entry name" value="BIOPOLYMER TRANSPORT PROTEIN EXBB"/>
    <property type="match status" value="1"/>
</dbReference>
<dbReference type="InParanoid" id="A0A7X0JWM8"/>
<keyword evidence="5 8" id="KW-0653">Protein transport</keyword>
<keyword evidence="6 9" id="KW-1133">Transmembrane helix</keyword>
<evidence type="ECO:0000256" key="6">
    <source>
        <dbReference type="ARBA" id="ARBA00022989"/>
    </source>
</evidence>
<feature type="transmembrane region" description="Helical" evidence="9">
    <location>
        <begin position="81"/>
        <end position="106"/>
    </location>
</feature>
<name>A0A7X0JWM8_9GAMM</name>
<keyword evidence="3" id="KW-1003">Cell membrane</keyword>
<evidence type="ECO:0000313" key="12">
    <source>
        <dbReference type="Proteomes" id="UP000528457"/>
    </source>
</evidence>
<dbReference type="Proteomes" id="UP000528457">
    <property type="component" value="Unassembled WGS sequence"/>
</dbReference>
<keyword evidence="12" id="KW-1185">Reference proteome</keyword>
<dbReference type="AlphaFoldDB" id="A0A7X0JWM8"/>
<feature type="domain" description="MotA/TolQ/ExbB proton channel" evidence="10">
    <location>
        <begin position="33"/>
        <end position="114"/>
    </location>
</feature>
<reference evidence="11 12" key="1">
    <citation type="submission" date="2020-08" db="EMBL/GenBank/DDBJ databases">
        <title>Genomic Encyclopedia of Type Strains, Phase IV (KMG-IV): sequencing the most valuable type-strain genomes for metagenomic binning, comparative biology and taxonomic classification.</title>
        <authorList>
            <person name="Goeker M."/>
        </authorList>
    </citation>
    <scope>NUCLEOTIDE SEQUENCE [LARGE SCALE GENOMIC DNA]</scope>
    <source>
        <strain evidence="11 12">DSM 22368</strain>
    </source>
</reference>
<evidence type="ECO:0000259" key="10">
    <source>
        <dbReference type="Pfam" id="PF01618"/>
    </source>
</evidence>
<comment type="subcellular location">
    <subcellularLocation>
        <location evidence="1">Cell membrane</location>
        <topology evidence="1">Multi-pass membrane protein</topology>
    </subcellularLocation>
    <subcellularLocation>
        <location evidence="8">Membrane</location>
        <topology evidence="8">Multi-pass membrane protein</topology>
    </subcellularLocation>
</comment>
<dbReference type="GO" id="GO:0005886">
    <property type="term" value="C:plasma membrane"/>
    <property type="evidence" value="ECO:0007669"/>
    <property type="project" value="UniProtKB-SubCell"/>
</dbReference>
<keyword evidence="7 9" id="KW-0472">Membrane</keyword>
<sequence length="127" mass="13650">MILHLDQWVFWAILLVGLLAYSLLFDTLLNANADLEKKQSRCQLADACLAALPLLGLLGTIMGLLQTFADMAADHVDFNTLIAGGVGTALGTTQLGLLLAVPGYLLNHYIKSRLVQYGETDTGMSEA</sequence>
<feature type="transmembrane region" description="Helical" evidence="9">
    <location>
        <begin position="12"/>
        <end position="32"/>
    </location>
</feature>
<evidence type="ECO:0000256" key="8">
    <source>
        <dbReference type="RuleBase" id="RU004057"/>
    </source>
</evidence>
<protein>
    <submittedName>
        <fullName evidence="11">Biopolymer transport protein ExbB</fullName>
    </submittedName>
</protein>
<dbReference type="InterPro" id="IPR050790">
    <property type="entry name" value="ExbB/TolQ_transport"/>
</dbReference>
<gene>
    <name evidence="11" type="ORF">HNR48_003913</name>
</gene>
<comment type="similarity">
    <text evidence="8">Belongs to the exbB/tolQ family.</text>
</comment>
<organism evidence="11 12">
    <name type="scientific">Pseudoteredinibacter isoporae</name>
    <dbReference type="NCBI Taxonomy" id="570281"/>
    <lineage>
        <taxon>Bacteria</taxon>
        <taxon>Pseudomonadati</taxon>
        <taxon>Pseudomonadota</taxon>
        <taxon>Gammaproteobacteria</taxon>
        <taxon>Cellvibrionales</taxon>
        <taxon>Cellvibrionaceae</taxon>
        <taxon>Pseudoteredinibacter</taxon>
    </lineage>
</organism>
<keyword evidence="2 8" id="KW-0813">Transport</keyword>
<evidence type="ECO:0000256" key="9">
    <source>
        <dbReference type="SAM" id="Phobius"/>
    </source>
</evidence>
<dbReference type="Pfam" id="PF01618">
    <property type="entry name" value="MotA_ExbB"/>
    <property type="match status" value="1"/>
</dbReference>
<accession>A0A7X0JWM8</accession>
<dbReference type="RefSeq" id="WP_166843388.1">
    <property type="nucleotide sequence ID" value="NZ_JAAONY010000004.1"/>
</dbReference>
<feature type="transmembrane region" description="Helical" evidence="9">
    <location>
        <begin position="44"/>
        <end position="69"/>
    </location>
</feature>
<evidence type="ECO:0000313" key="11">
    <source>
        <dbReference type="EMBL" id="MBB6523599.1"/>
    </source>
</evidence>
<evidence type="ECO:0000256" key="1">
    <source>
        <dbReference type="ARBA" id="ARBA00004651"/>
    </source>
</evidence>
<dbReference type="EMBL" id="JACHHT010000004">
    <property type="protein sequence ID" value="MBB6523599.1"/>
    <property type="molecule type" value="Genomic_DNA"/>
</dbReference>
<evidence type="ECO:0000256" key="3">
    <source>
        <dbReference type="ARBA" id="ARBA00022475"/>
    </source>
</evidence>
<comment type="caution">
    <text evidence="11">The sequence shown here is derived from an EMBL/GenBank/DDBJ whole genome shotgun (WGS) entry which is preliminary data.</text>
</comment>
<dbReference type="GO" id="GO:0017038">
    <property type="term" value="P:protein import"/>
    <property type="evidence" value="ECO:0007669"/>
    <property type="project" value="TreeGrafter"/>
</dbReference>
<evidence type="ECO:0000256" key="4">
    <source>
        <dbReference type="ARBA" id="ARBA00022692"/>
    </source>
</evidence>
<keyword evidence="4 9" id="KW-0812">Transmembrane</keyword>
<evidence type="ECO:0000256" key="2">
    <source>
        <dbReference type="ARBA" id="ARBA00022448"/>
    </source>
</evidence>
<dbReference type="InterPro" id="IPR002898">
    <property type="entry name" value="MotA_ExbB_proton_chnl"/>
</dbReference>
<evidence type="ECO:0000256" key="7">
    <source>
        <dbReference type="ARBA" id="ARBA00023136"/>
    </source>
</evidence>
<dbReference type="PANTHER" id="PTHR30625">
    <property type="entry name" value="PROTEIN TOLQ"/>
    <property type="match status" value="1"/>
</dbReference>
<evidence type="ECO:0000256" key="5">
    <source>
        <dbReference type="ARBA" id="ARBA00022927"/>
    </source>
</evidence>
<proteinExistence type="inferred from homology"/>